<evidence type="ECO:0000313" key="4">
    <source>
        <dbReference type="Proteomes" id="UP000478008"/>
    </source>
</evidence>
<feature type="transmembrane region" description="Helical" evidence="2">
    <location>
        <begin position="7"/>
        <end position="25"/>
    </location>
</feature>
<evidence type="ECO:0000256" key="2">
    <source>
        <dbReference type="SAM" id="Phobius"/>
    </source>
</evidence>
<protein>
    <submittedName>
        <fullName evidence="3">DEBR0S3_16688g1_1</fullName>
    </submittedName>
</protein>
<reference evidence="3 4" key="1">
    <citation type="submission" date="2019-07" db="EMBL/GenBank/DDBJ databases">
        <authorList>
            <person name="Friedrich A."/>
            <person name="Schacherer J."/>
        </authorList>
    </citation>
    <scope>NUCLEOTIDE SEQUENCE [LARGE SCALE GENOMIC DNA]</scope>
</reference>
<organism evidence="3 4">
    <name type="scientific">Dekkera bruxellensis</name>
    <name type="common">Brettanomyces custersii</name>
    <dbReference type="NCBI Taxonomy" id="5007"/>
    <lineage>
        <taxon>Eukaryota</taxon>
        <taxon>Fungi</taxon>
        <taxon>Dikarya</taxon>
        <taxon>Ascomycota</taxon>
        <taxon>Saccharomycotina</taxon>
        <taxon>Pichiomycetes</taxon>
        <taxon>Pichiales</taxon>
        <taxon>Pichiaceae</taxon>
        <taxon>Brettanomyces</taxon>
    </lineage>
</organism>
<evidence type="ECO:0000313" key="3">
    <source>
        <dbReference type="EMBL" id="VUG18653.1"/>
    </source>
</evidence>
<proteinExistence type="predicted"/>
<feature type="region of interest" description="Disordered" evidence="1">
    <location>
        <begin position="270"/>
        <end position="302"/>
    </location>
</feature>
<keyword evidence="2" id="KW-0812">Transmembrane</keyword>
<sequence>MVPLIPFYYVALVVVTVLFANYNPYFTLPEVTDKIGGYLDAASRRLFGTELSLVQKDQQSKSLIPLDFPKIKSLICQNSKVVASIDKVTSLWDTYVLPYILKLEKILEPAFLKLEEAFTPLVVLLKPYWISLKNFVTPYINIAKDQTCTVVHSLKQFLAPYFKELDEIYVFFSNWLKTSYQKYLEGYVIHATDTLKLLSLEIQLWYETNIVPFAEEHQTTFTLLVSALSLLILIPVLLPPTKRLLKYVTKDAYNLGNGINSMYNTEDKTLSESSSGVSSGITSREGTPVGLSGDASHRAKKA</sequence>
<dbReference type="AlphaFoldDB" id="A0A7D9CZ05"/>
<dbReference type="EMBL" id="CABFWN010000003">
    <property type="protein sequence ID" value="VUG18653.1"/>
    <property type="molecule type" value="Genomic_DNA"/>
</dbReference>
<keyword evidence="4" id="KW-1185">Reference proteome</keyword>
<evidence type="ECO:0000256" key="1">
    <source>
        <dbReference type="SAM" id="MobiDB-lite"/>
    </source>
</evidence>
<keyword evidence="2" id="KW-1133">Transmembrane helix</keyword>
<dbReference type="Proteomes" id="UP000478008">
    <property type="component" value="Unassembled WGS sequence"/>
</dbReference>
<accession>A0A7D9CZ05</accession>
<name>A0A7D9CZ05_DEKBR</name>
<keyword evidence="2" id="KW-0472">Membrane</keyword>
<gene>
    <name evidence="3" type="ORF">DEBR0S3_16688G</name>
</gene>
<feature type="compositionally biased region" description="Low complexity" evidence="1">
    <location>
        <begin position="271"/>
        <end position="283"/>
    </location>
</feature>